<organism evidence="1 4">
    <name type="scientific">Epilithonimonas vandammei</name>
    <dbReference type="NCBI Taxonomy" id="2487072"/>
    <lineage>
        <taxon>Bacteria</taxon>
        <taxon>Pseudomonadati</taxon>
        <taxon>Bacteroidota</taxon>
        <taxon>Flavobacteriia</taxon>
        <taxon>Flavobacteriales</taxon>
        <taxon>Weeksellaceae</taxon>
        <taxon>Chryseobacterium group</taxon>
        <taxon>Epilithonimonas</taxon>
    </lineage>
</organism>
<dbReference type="Proteomes" id="UP000281810">
    <property type="component" value="Chromosome"/>
</dbReference>
<accession>A0A3G8ZHN0</accession>
<evidence type="ECO:0000313" key="2">
    <source>
        <dbReference type="EMBL" id="AZI56680.1"/>
    </source>
</evidence>
<sequence length="261" mass="29331">MSLLSVFAFAQEEPQPTENLHLTAGLETAHLWRGLVISDKPTVTAQLYYDLDKNKHFQIGIWGGMAISNDSDDTHYKEINYYIQYKTEGLSIALWDLFNSRNINEIVSSKDIFNYGHTKTAHIIDLRTSYQFNDHFPLRLEADVLLYGGANAGEVKLNDKGEYDANKYSTYVEASYPLIRGKKTNLKALVGAGFALNPGDNNKGETTFLYGNGENKFDLVNVGLVAIRNLKIFDANFPVNAGVLWNPSQKYARVQLSTTLF</sequence>
<gene>
    <name evidence="1" type="ORF">EIB74_00070</name>
    <name evidence="2" type="ORF">EIB75_02570</name>
</gene>
<dbReference type="Proteomes" id="UP000272316">
    <property type="component" value="Chromosome"/>
</dbReference>
<protein>
    <submittedName>
        <fullName evidence="1">Uncharacterized protein</fullName>
    </submittedName>
</protein>
<proteinExistence type="predicted"/>
<reference evidence="4" key="1">
    <citation type="submission" date="2018-11" db="EMBL/GenBank/DDBJ databases">
        <title>Proposal to divide the Flavobacteriaceae and reorganize its genera based on Amino Acid Identity values calculated from whole genome sequences.</title>
        <authorList>
            <person name="Nicholson A.C."/>
            <person name="Gulvik C.A."/>
            <person name="Whitney A.M."/>
            <person name="Humrighouse B.W."/>
            <person name="Bell M."/>
            <person name="Holmes B."/>
            <person name="Steigerwalt A.B."/>
            <person name="Villarma A."/>
            <person name="Sheth M."/>
            <person name="Batra D."/>
            <person name="Pryor J."/>
            <person name="Bernardet J.-F."/>
            <person name="Hugo C."/>
            <person name="Kampfer P."/>
            <person name="Newman J.D."/>
            <person name="McQuiston J.R."/>
        </authorList>
    </citation>
    <scope>NUCLEOTIDE SEQUENCE [LARGE SCALE GENOMIC DNA]</scope>
    <source>
        <strain evidence="4">F5649</strain>
    </source>
</reference>
<evidence type="ECO:0000313" key="4">
    <source>
        <dbReference type="Proteomes" id="UP000281810"/>
    </source>
</evidence>
<dbReference type="OrthoDB" id="638356at2"/>
<reference evidence="1" key="2">
    <citation type="submission" date="2018-11" db="EMBL/GenBank/DDBJ databases">
        <title>Proposal to divide the Flavobacteriaceae and reorganize its genera based on Amino Acid Identity values calculated from whole genome sequences.</title>
        <authorList>
            <person name="Nicholson A.C."/>
            <person name="Gulvik C.A."/>
            <person name="Whitney A.M."/>
            <person name="Humrighouse B.W."/>
            <person name="Bell M."/>
            <person name="Holmes B."/>
            <person name="Steigerwalt A."/>
            <person name="Villarma A."/>
            <person name="Sheth M."/>
            <person name="Batra D."/>
            <person name="Pryor J."/>
            <person name="Bernardet J.-F."/>
            <person name="Hugo C."/>
            <person name="Kampfer P."/>
            <person name="Newman J."/>
            <person name="Mcquiston J.R."/>
        </authorList>
    </citation>
    <scope>NUCLEOTIDE SEQUENCE [LARGE SCALE GENOMIC DNA]</scope>
    <source>
        <strain evidence="1">F5649</strain>
        <strain evidence="2">H6466</strain>
    </source>
</reference>
<evidence type="ECO:0000313" key="1">
    <source>
        <dbReference type="EMBL" id="AZI41199.1"/>
    </source>
</evidence>
<keyword evidence="4" id="KW-1185">Reference proteome</keyword>
<dbReference type="AlphaFoldDB" id="A0A3G8Y750"/>
<evidence type="ECO:0000313" key="3">
    <source>
        <dbReference type="Proteomes" id="UP000272316"/>
    </source>
</evidence>
<reference evidence="3" key="3">
    <citation type="submission" date="2018-11" db="EMBL/GenBank/DDBJ databases">
        <title>Proposal to divide the Flavobacteriaceae and reorganize its genera based on Amino Acid Identity values calculated from whole genome sequences.</title>
        <authorList>
            <person name="Nicholson A.C."/>
            <person name="Gulvik C.A."/>
            <person name="Whitney A.M."/>
            <person name="Sheth M."/>
            <person name="Batra D."/>
            <person name="Pryor J."/>
            <person name="Bernardet J.-F."/>
            <person name="Hugo C."/>
            <person name="Kampfer P."/>
            <person name="Newman J.D."/>
            <person name="McQuiston J.R."/>
        </authorList>
    </citation>
    <scope>NUCLEOTIDE SEQUENCE [LARGE SCALE GENOMIC DNA]</scope>
    <source>
        <strain evidence="3">H6466</strain>
    </source>
</reference>
<accession>A0A3G8Y750</accession>
<dbReference type="EMBL" id="CP034160">
    <property type="protein sequence ID" value="AZI56680.1"/>
    <property type="molecule type" value="Genomic_DNA"/>
</dbReference>
<name>A0A3G8Y750_9FLAO</name>
<dbReference type="EMBL" id="CP034161">
    <property type="protein sequence ID" value="AZI41199.1"/>
    <property type="molecule type" value="Genomic_DNA"/>
</dbReference>
<dbReference type="KEGG" id="eva:EIB75_02570"/>